<dbReference type="InterPro" id="IPR002156">
    <property type="entry name" value="RNaseH_domain"/>
</dbReference>
<dbReference type="CDD" id="cd09279">
    <property type="entry name" value="RNase_HI_like"/>
    <property type="match status" value="1"/>
</dbReference>
<dbReference type="InterPro" id="IPR036397">
    <property type="entry name" value="RNaseH_sf"/>
</dbReference>
<accession>A0ABM3QW32</accession>
<dbReference type="PROSITE" id="PS00411">
    <property type="entry name" value="KINESIN_MOTOR_1"/>
    <property type="match status" value="1"/>
</dbReference>
<reference evidence="8" key="1">
    <citation type="journal article" date="2021" name="Nat. Commun.">
        <title>Genomic analyses provide insights into spinach domestication and the genetic basis of agronomic traits.</title>
        <authorList>
            <person name="Cai X."/>
            <person name="Sun X."/>
            <person name="Xu C."/>
            <person name="Sun H."/>
            <person name="Wang X."/>
            <person name="Ge C."/>
            <person name="Zhang Z."/>
            <person name="Wang Q."/>
            <person name="Fei Z."/>
            <person name="Jiao C."/>
            <person name="Wang Q."/>
        </authorList>
    </citation>
    <scope>NUCLEOTIDE SEQUENCE [LARGE SCALE GENOMIC DNA]</scope>
    <source>
        <strain evidence="8">cv. Varoflay</strain>
    </source>
</reference>
<dbReference type="InterPro" id="IPR012337">
    <property type="entry name" value="RNaseH-like_sf"/>
</dbReference>
<dbReference type="Pfam" id="PF00225">
    <property type="entry name" value="Kinesin"/>
    <property type="match status" value="1"/>
</dbReference>
<evidence type="ECO:0000256" key="4">
    <source>
        <dbReference type="PROSITE-ProRule" id="PRU00283"/>
    </source>
</evidence>
<dbReference type="SMART" id="SM00129">
    <property type="entry name" value="KISc"/>
    <property type="match status" value="1"/>
</dbReference>
<evidence type="ECO:0000313" key="9">
    <source>
        <dbReference type="RefSeq" id="XP_056687575.1"/>
    </source>
</evidence>
<sequence>MTSPTGDKFEYAIRFTFSALNNEAEYEAAIAGVQLCLLADAKRIVMTTDSQLVANQFSGEYETKEPSMRRYQEKLKALTARLEAFEIKLVPGALKTAADSLAKLASSKAVELSRSVMIEIMHRRSTEDKGKEVMVITANKEWCDNIWTYKTTRMLPADIKEAKKIKKDVCCVVTIHVQGKDLKSGATSHGSLHLVDLAGSERVDRSEATGDRLREKNPHVPYRNSKLTQVLQASLGGQAKTLMFVQVNHDVSSYSESLSTLKFAERVSSVELGAARSSKEGRDVRELMDQFHS</sequence>
<dbReference type="PROSITE" id="PS50879">
    <property type="entry name" value="RNASE_H_1"/>
    <property type="match status" value="1"/>
</dbReference>
<keyword evidence="2 5" id="KW-0067">ATP-binding</keyword>
<dbReference type="InterPro" id="IPR027417">
    <property type="entry name" value="P-loop_NTPase"/>
</dbReference>
<keyword evidence="3 5" id="KW-0505">Motor protein</keyword>
<dbReference type="RefSeq" id="XP_056687575.1">
    <property type="nucleotide sequence ID" value="XM_056831597.1"/>
</dbReference>
<gene>
    <name evidence="9" type="primary">LOC130462742</name>
</gene>
<feature type="domain" description="RNase H type-1" evidence="7">
    <location>
        <begin position="1"/>
        <end position="111"/>
    </location>
</feature>
<keyword evidence="8" id="KW-1185">Reference proteome</keyword>
<evidence type="ECO:0000256" key="5">
    <source>
        <dbReference type="RuleBase" id="RU000394"/>
    </source>
</evidence>
<dbReference type="InterPro" id="IPR027640">
    <property type="entry name" value="Kinesin-like_fam"/>
</dbReference>
<protein>
    <recommendedName>
        <fullName evidence="5">Kinesin-like protein</fullName>
    </recommendedName>
</protein>
<evidence type="ECO:0000259" key="6">
    <source>
        <dbReference type="PROSITE" id="PS50067"/>
    </source>
</evidence>
<keyword evidence="1 5" id="KW-0547">Nucleotide-binding</keyword>
<dbReference type="GeneID" id="130462742"/>
<proteinExistence type="inferred from homology"/>
<name>A0ABM3QW32_SPIOL</name>
<dbReference type="InterPro" id="IPR036961">
    <property type="entry name" value="Kinesin_motor_dom_sf"/>
</dbReference>
<comment type="caution">
    <text evidence="4">Lacks conserved residue(s) required for the propagation of feature annotation.</text>
</comment>
<evidence type="ECO:0000313" key="8">
    <source>
        <dbReference type="Proteomes" id="UP000813463"/>
    </source>
</evidence>
<dbReference type="InterPro" id="IPR019821">
    <property type="entry name" value="Kinesin_motor_CS"/>
</dbReference>
<dbReference type="InterPro" id="IPR001752">
    <property type="entry name" value="Kinesin_motor_dom"/>
</dbReference>
<dbReference type="SUPFAM" id="SSF53098">
    <property type="entry name" value="Ribonuclease H-like"/>
    <property type="match status" value="1"/>
</dbReference>
<evidence type="ECO:0000256" key="3">
    <source>
        <dbReference type="ARBA" id="ARBA00023175"/>
    </source>
</evidence>
<dbReference type="PROSITE" id="PS50067">
    <property type="entry name" value="KINESIN_MOTOR_2"/>
    <property type="match status" value="1"/>
</dbReference>
<evidence type="ECO:0000259" key="7">
    <source>
        <dbReference type="PROSITE" id="PS50879"/>
    </source>
</evidence>
<comment type="similarity">
    <text evidence="4 5">Belongs to the TRAFAC class myosin-kinesin ATPase superfamily. Kinesin family.</text>
</comment>
<evidence type="ECO:0000256" key="2">
    <source>
        <dbReference type="ARBA" id="ARBA00022840"/>
    </source>
</evidence>
<feature type="domain" description="Kinesin motor" evidence="6">
    <location>
        <begin position="213"/>
        <end position="270"/>
    </location>
</feature>
<dbReference type="Proteomes" id="UP000813463">
    <property type="component" value="Chromosome 1"/>
</dbReference>
<dbReference type="SUPFAM" id="SSF52540">
    <property type="entry name" value="P-loop containing nucleoside triphosphate hydrolases"/>
    <property type="match status" value="1"/>
</dbReference>
<reference evidence="9" key="2">
    <citation type="submission" date="2025-08" db="UniProtKB">
        <authorList>
            <consortium name="RefSeq"/>
        </authorList>
    </citation>
    <scope>IDENTIFICATION</scope>
    <source>
        <tissue evidence="9">Leaf</tissue>
    </source>
</reference>
<dbReference type="PANTHER" id="PTHR47972">
    <property type="entry name" value="KINESIN-LIKE PROTEIN KLP-3"/>
    <property type="match status" value="1"/>
</dbReference>
<organism evidence="8 9">
    <name type="scientific">Spinacia oleracea</name>
    <name type="common">Spinach</name>
    <dbReference type="NCBI Taxonomy" id="3562"/>
    <lineage>
        <taxon>Eukaryota</taxon>
        <taxon>Viridiplantae</taxon>
        <taxon>Streptophyta</taxon>
        <taxon>Embryophyta</taxon>
        <taxon>Tracheophyta</taxon>
        <taxon>Spermatophyta</taxon>
        <taxon>Magnoliopsida</taxon>
        <taxon>eudicotyledons</taxon>
        <taxon>Gunneridae</taxon>
        <taxon>Pentapetalae</taxon>
        <taxon>Caryophyllales</taxon>
        <taxon>Chenopodiaceae</taxon>
        <taxon>Chenopodioideae</taxon>
        <taxon>Anserineae</taxon>
        <taxon>Spinacia</taxon>
    </lineage>
</organism>
<dbReference type="Gene3D" id="3.40.850.10">
    <property type="entry name" value="Kinesin motor domain"/>
    <property type="match status" value="1"/>
</dbReference>
<dbReference type="PANTHER" id="PTHR47972:SF14">
    <property type="entry name" value="KINESIN-LIKE PROTEIN KIN-14J"/>
    <property type="match status" value="1"/>
</dbReference>
<dbReference type="PRINTS" id="PR00380">
    <property type="entry name" value="KINESINHEAVY"/>
</dbReference>
<evidence type="ECO:0000256" key="1">
    <source>
        <dbReference type="ARBA" id="ARBA00022741"/>
    </source>
</evidence>
<dbReference type="Gene3D" id="3.30.420.10">
    <property type="entry name" value="Ribonuclease H-like superfamily/Ribonuclease H"/>
    <property type="match status" value="1"/>
</dbReference>
<dbReference type="Pfam" id="PF13456">
    <property type="entry name" value="RVT_3"/>
    <property type="match status" value="1"/>
</dbReference>
<keyword evidence="5" id="KW-0493">Microtubule</keyword>